<evidence type="ECO:0000313" key="2">
    <source>
        <dbReference type="EMBL" id="QBM29996.1"/>
    </source>
</evidence>
<feature type="transmembrane region" description="Helical" evidence="1">
    <location>
        <begin position="6"/>
        <end position="28"/>
    </location>
</feature>
<gene>
    <name evidence="2" type="ORF">HPF_20050</name>
</gene>
<dbReference type="KEGG" id="hpse:HPF_20050"/>
<dbReference type="Proteomes" id="UP000293912">
    <property type="component" value="Chromosome"/>
</dbReference>
<evidence type="ECO:0008006" key="4">
    <source>
        <dbReference type="Google" id="ProtNLM"/>
    </source>
</evidence>
<evidence type="ECO:0000313" key="3">
    <source>
        <dbReference type="Proteomes" id="UP000293912"/>
    </source>
</evidence>
<dbReference type="RefSeq" id="WP_127804358.1">
    <property type="nucleotide sequence ID" value="NZ_CP037867.1"/>
</dbReference>
<protein>
    <recommendedName>
        <fullName evidence="4">Type II secretion system protein GspC N-terminal domain-containing protein</fullName>
    </recommendedName>
</protein>
<keyword evidence="3" id="KW-1185">Reference proteome</keyword>
<proteinExistence type="predicted"/>
<sequence>MLKTPSLASLAAGLLWLVVALLSGYWMLQLWGREPLVPVGALGTPPIQSDAAGVARVLGAVPEAQATAPATAPLSSRFRLLGLASQPGQSGAALIAVDGQPPRPVVVGGVVDGELRLLSVGPKVARLGTTAGDPSALELNLPEPVESR</sequence>
<keyword evidence="1" id="KW-0812">Transmembrane</keyword>
<organism evidence="2 3">
    <name type="scientific">Hydrogenophaga pseudoflava</name>
    <name type="common">Pseudomonas carboxydoflava</name>
    <dbReference type="NCBI Taxonomy" id="47421"/>
    <lineage>
        <taxon>Bacteria</taxon>
        <taxon>Pseudomonadati</taxon>
        <taxon>Pseudomonadota</taxon>
        <taxon>Betaproteobacteria</taxon>
        <taxon>Burkholderiales</taxon>
        <taxon>Comamonadaceae</taxon>
        <taxon>Hydrogenophaga</taxon>
    </lineage>
</organism>
<dbReference type="AlphaFoldDB" id="A0A4P6X5N9"/>
<accession>A0A4P6X5N9</accession>
<keyword evidence="1" id="KW-0472">Membrane</keyword>
<keyword evidence="1" id="KW-1133">Transmembrane helix</keyword>
<evidence type="ECO:0000256" key="1">
    <source>
        <dbReference type="SAM" id="Phobius"/>
    </source>
</evidence>
<name>A0A4P6X5N9_HYDPS</name>
<reference evidence="2 3" key="1">
    <citation type="submission" date="2019-03" db="EMBL/GenBank/DDBJ databases">
        <authorList>
            <person name="Sebastian G."/>
            <person name="Baumann P."/>
            <person name="Ruckert C."/>
            <person name="Kalinowski J."/>
            <person name="Nebel B."/>
            <person name="Takors R."/>
            <person name="Blombach B."/>
        </authorList>
    </citation>
    <scope>NUCLEOTIDE SEQUENCE [LARGE SCALE GENOMIC DNA]</scope>
    <source>
        <strain evidence="2 3">DSM 1084</strain>
    </source>
</reference>
<dbReference type="EMBL" id="CP037867">
    <property type="protein sequence ID" value="QBM29996.1"/>
    <property type="molecule type" value="Genomic_DNA"/>
</dbReference>